<feature type="non-terminal residue" evidence="10">
    <location>
        <position position="389"/>
    </location>
</feature>
<evidence type="ECO:0000256" key="2">
    <source>
        <dbReference type="ARBA" id="ARBA00022723"/>
    </source>
</evidence>
<accession>A0A1E3NEW5</accession>
<keyword evidence="5" id="KW-0805">Transcription regulation</keyword>
<feature type="domain" description="C2H2-type" evidence="9">
    <location>
        <begin position="18"/>
        <end position="47"/>
    </location>
</feature>
<evidence type="ECO:0000256" key="1">
    <source>
        <dbReference type="ARBA" id="ARBA00004123"/>
    </source>
</evidence>
<dbReference type="GO" id="GO:0006357">
    <property type="term" value="P:regulation of transcription by RNA polymerase II"/>
    <property type="evidence" value="ECO:0007669"/>
    <property type="project" value="TreeGrafter"/>
</dbReference>
<dbReference type="InterPro" id="IPR051061">
    <property type="entry name" value="Zinc_finger_trans_reg"/>
</dbReference>
<feature type="non-terminal residue" evidence="10">
    <location>
        <position position="1"/>
    </location>
</feature>
<reference evidence="10 11" key="1">
    <citation type="journal article" date="2016" name="Proc. Natl. Acad. Sci. U.S.A.">
        <title>Comparative genomics of biotechnologically important yeasts.</title>
        <authorList>
            <person name="Riley R."/>
            <person name="Haridas S."/>
            <person name="Wolfe K.H."/>
            <person name="Lopes M.R."/>
            <person name="Hittinger C.T."/>
            <person name="Goeker M."/>
            <person name="Salamov A.A."/>
            <person name="Wisecaver J.H."/>
            <person name="Long T.M."/>
            <person name="Calvey C.H."/>
            <person name="Aerts A.L."/>
            <person name="Barry K.W."/>
            <person name="Choi C."/>
            <person name="Clum A."/>
            <person name="Coughlan A.Y."/>
            <person name="Deshpande S."/>
            <person name="Douglass A.P."/>
            <person name="Hanson S.J."/>
            <person name="Klenk H.-P."/>
            <person name="LaButti K.M."/>
            <person name="Lapidus A."/>
            <person name="Lindquist E.A."/>
            <person name="Lipzen A.M."/>
            <person name="Meier-Kolthoff J.P."/>
            <person name="Ohm R.A."/>
            <person name="Otillar R.P."/>
            <person name="Pangilinan J.L."/>
            <person name="Peng Y."/>
            <person name="Rokas A."/>
            <person name="Rosa C.A."/>
            <person name="Scheuner C."/>
            <person name="Sibirny A.A."/>
            <person name="Slot J.C."/>
            <person name="Stielow J.B."/>
            <person name="Sun H."/>
            <person name="Kurtzman C.P."/>
            <person name="Blackwell M."/>
            <person name="Grigoriev I.V."/>
            <person name="Jeffries T.W."/>
        </authorList>
    </citation>
    <scope>NUCLEOTIDE SEQUENCE [LARGE SCALE GENOMIC DNA]</scope>
    <source>
        <strain evidence="10 11">NRRL Y-2026</strain>
    </source>
</reference>
<dbReference type="Pfam" id="PF13894">
    <property type="entry name" value="zf-C2H2_4"/>
    <property type="match status" value="1"/>
</dbReference>
<evidence type="ECO:0000256" key="4">
    <source>
        <dbReference type="ARBA" id="ARBA00022833"/>
    </source>
</evidence>
<evidence type="ECO:0000313" key="11">
    <source>
        <dbReference type="Proteomes" id="UP000094455"/>
    </source>
</evidence>
<keyword evidence="6" id="KW-0804">Transcription</keyword>
<keyword evidence="2" id="KW-0479">Metal-binding</keyword>
<dbReference type="PANTHER" id="PTHR46179">
    <property type="entry name" value="ZINC FINGER PROTEIN"/>
    <property type="match status" value="1"/>
</dbReference>
<evidence type="ECO:0000256" key="7">
    <source>
        <dbReference type="ARBA" id="ARBA00023242"/>
    </source>
</evidence>
<dbReference type="SUPFAM" id="SSF57667">
    <property type="entry name" value="beta-beta-alpha zinc fingers"/>
    <property type="match status" value="4"/>
</dbReference>
<keyword evidence="11" id="KW-1185">Reference proteome</keyword>
<evidence type="ECO:0000313" key="10">
    <source>
        <dbReference type="EMBL" id="ODQ44695.1"/>
    </source>
</evidence>
<dbReference type="PROSITE" id="PS50157">
    <property type="entry name" value="ZINC_FINGER_C2H2_2"/>
    <property type="match status" value="8"/>
</dbReference>
<dbReference type="Gene3D" id="3.30.160.60">
    <property type="entry name" value="Classic Zinc Finger"/>
    <property type="match status" value="6"/>
</dbReference>
<dbReference type="InterPro" id="IPR013087">
    <property type="entry name" value="Znf_C2H2_type"/>
</dbReference>
<dbReference type="EMBL" id="KV454006">
    <property type="protein sequence ID" value="ODQ44695.1"/>
    <property type="molecule type" value="Genomic_DNA"/>
</dbReference>
<keyword evidence="7" id="KW-0539">Nucleus</keyword>
<dbReference type="FunFam" id="3.30.160.60:FF:000007">
    <property type="entry name" value="Basic krueppel-like factor 3"/>
    <property type="match status" value="1"/>
</dbReference>
<keyword evidence="3 8" id="KW-0863">Zinc-finger</keyword>
<dbReference type="STRING" id="763406.A0A1E3NEW5"/>
<evidence type="ECO:0000256" key="3">
    <source>
        <dbReference type="ARBA" id="ARBA00022771"/>
    </source>
</evidence>
<dbReference type="RefSeq" id="XP_019015808.1">
    <property type="nucleotide sequence ID" value="XM_019162234.1"/>
</dbReference>
<proteinExistence type="predicted"/>
<dbReference type="SMART" id="SM00355">
    <property type="entry name" value="ZnF_C2H2"/>
    <property type="match status" value="9"/>
</dbReference>
<feature type="domain" description="C2H2-type" evidence="9">
    <location>
        <begin position="106"/>
        <end position="136"/>
    </location>
</feature>
<evidence type="ECO:0000256" key="5">
    <source>
        <dbReference type="ARBA" id="ARBA00023015"/>
    </source>
</evidence>
<comment type="subcellular location">
    <subcellularLocation>
        <location evidence="1">Nucleus</location>
    </subcellularLocation>
</comment>
<organism evidence="10 11">
    <name type="scientific">Pichia membranifaciens NRRL Y-2026</name>
    <dbReference type="NCBI Taxonomy" id="763406"/>
    <lineage>
        <taxon>Eukaryota</taxon>
        <taxon>Fungi</taxon>
        <taxon>Dikarya</taxon>
        <taxon>Ascomycota</taxon>
        <taxon>Saccharomycotina</taxon>
        <taxon>Pichiomycetes</taxon>
        <taxon>Pichiales</taxon>
        <taxon>Pichiaceae</taxon>
        <taxon>Pichia</taxon>
    </lineage>
</organism>
<dbReference type="OrthoDB" id="4748970at2759"/>
<dbReference type="PROSITE" id="PS00028">
    <property type="entry name" value="ZINC_FINGER_C2H2_1"/>
    <property type="match status" value="9"/>
</dbReference>
<name>A0A1E3NEW5_9ASCO</name>
<feature type="domain" description="C2H2-type" evidence="9">
    <location>
        <begin position="48"/>
        <end position="77"/>
    </location>
</feature>
<evidence type="ECO:0000256" key="8">
    <source>
        <dbReference type="PROSITE-ProRule" id="PRU00042"/>
    </source>
</evidence>
<dbReference type="GO" id="GO:0005634">
    <property type="term" value="C:nucleus"/>
    <property type="evidence" value="ECO:0007669"/>
    <property type="project" value="UniProtKB-SubCell"/>
</dbReference>
<dbReference type="InterPro" id="IPR036236">
    <property type="entry name" value="Znf_C2H2_sf"/>
</dbReference>
<feature type="domain" description="C2H2-type" evidence="9">
    <location>
        <begin position="194"/>
        <end position="221"/>
    </location>
</feature>
<dbReference type="Pfam" id="PF00096">
    <property type="entry name" value="zf-C2H2"/>
    <property type="match status" value="4"/>
</dbReference>
<feature type="domain" description="C2H2-type" evidence="9">
    <location>
        <begin position="351"/>
        <end position="380"/>
    </location>
</feature>
<protein>
    <recommendedName>
        <fullName evidence="9">C2H2-type domain-containing protein</fullName>
    </recommendedName>
</protein>
<dbReference type="Proteomes" id="UP000094455">
    <property type="component" value="Unassembled WGS sequence"/>
</dbReference>
<dbReference type="GO" id="GO:0008270">
    <property type="term" value="F:zinc ion binding"/>
    <property type="evidence" value="ECO:0007669"/>
    <property type="project" value="UniProtKB-KW"/>
</dbReference>
<evidence type="ECO:0000259" key="9">
    <source>
        <dbReference type="PROSITE" id="PS50157"/>
    </source>
</evidence>
<sequence length="389" mass="45195">SPRSASSSRASSPRPKNYLCDFPGCLKAYSRPSLLEQHIRTHYGYRPFKCRVPTCEESFMRKDHLERHMLKHVGEEDKPFHCSVCGRGVNSKQHLKRHEKTHYKSFVCTYDGCSESFHKHQSLKAHIRAVHEGLSGHVCRVCGKQFNRPSRLVDHMEKHHSETAKLMCDFPGCYQTFRVWSALQLHVKTEHPRLECEICGKKCVGATGLANHMKIHDENTVIKLWKCVECGEKFHKKEDTVRHFAERHPLLELPEALQYNVKDEKERTMKVANSQKHKLDDGIEEALRLSDSESEAEAEKELNHEDDKSLSDCGFIVSSPTQNGFKRHQTNRVPSSPDVLDLIIDNVDIRLHCPYTNCHRLFRKDYDLQRHLTWHEKQDRMLEKKVGSI</sequence>
<evidence type="ECO:0000256" key="6">
    <source>
        <dbReference type="ARBA" id="ARBA00023163"/>
    </source>
</evidence>
<dbReference type="AlphaFoldDB" id="A0A1E3NEW5"/>
<feature type="domain" description="C2H2-type" evidence="9">
    <location>
        <begin position="80"/>
        <end position="102"/>
    </location>
</feature>
<gene>
    <name evidence="10" type="ORF">PICMEDRAFT_22082</name>
</gene>
<keyword evidence="4" id="KW-0862">Zinc</keyword>
<feature type="domain" description="C2H2-type" evidence="9">
    <location>
        <begin position="137"/>
        <end position="164"/>
    </location>
</feature>
<dbReference type="GeneID" id="30178921"/>
<dbReference type="PANTHER" id="PTHR46179:SF13">
    <property type="entry name" value="C2H2-TYPE DOMAIN-CONTAINING PROTEIN"/>
    <property type="match status" value="1"/>
</dbReference>
<feature type="domain" description="C2H2-type" evidence="9">
    <location>
        <begin position="225"/>
        <end position="248"/>
    </location>
</feature>